<comment type="similarity">
    <text evidence="12">Belongs to the ELIP/psbS family.</text>
</comment>
<evidence type="ECO:0000256" key="8">
    <source>
        <dbReference type="ARBA" id="ARBA00022989"/>
    </source>
</evidence>
<evidence type="ECO:0000256" key="1">
    <source>
        <dbReference type="ARBA" id="ARBA00004454"/>
    </source>
</evidence>
<evidence type="ECO:0000256" key="11">
    <source>
        <dbReference type="ARBA" id="ARBA00023276"/>
    </source>
</evidence>
<evidence type="ECO:0000256" key="7">
    <source>
        <dbReference type="ARBA" id="ARBA00022946"/>
    </source>
</evidence>
<evidence type="ECO:0000313" key="15">
    <source>
        <dbReference type="EMBL" id="CAI0393122.1"/>
    </source>
</evidence>
<evidence type="ECO:0000256" key="3">
    <source>
        <dbReference type="ARBA" id="ARBA00022531"/>
    </source>
</evidence>
<dbReference type="FunFam" id="1.10.3460.10:FF:000008">
    <property type="entry name" value="Photosystem II 22 kDa protein, chloroplastic"/>
    <property type="match status" value="1"/>
</dbReference>
<keyword evidence="10" id="KW-0472">Membrane</keyword>
<evidence type="ECO:0000313" key="16">
    <source>
        <dbReference type="Proteomes" id="UP001154282"/>
    </source>
</evidence>
<accession>A0AAV0I625</accession>
<organism evidence="15 16">
    <name type="scientific">Linum tenue</name>
    <dbReference type="NCBI Taxonomy" id="586396"/>
    <lineage>
        <taxon>Eukaryota</taxon>
        <taxon>Viridiplantae</taxon>
        <taxon>Streptophyta</taxon>
        <taxon>Embryophyta</taxon>
        <taxon>Tracheophyta</taxon>
        <taxon>Spermatophyta</taxon>
        <taxon>Magnoliopsida</taxon>
        <taxon>eudicotyledons</taxon>
        <taxon>Gunneridae</taxon>
        <taxon>Pentapetalae</taxon>
        <taxon>rosids</taxon>
        <taxon>fabids</taxon>
        <taxon>Malpighiales</taxon>
        <taxon>Linaceae</taxon>
        <taxon>Linum</taxon>
    </lineage>
</organism>
<evidence type="ECO:0000256" key="2">
    <source>
        <dbReference type="ARBA" id="ARBA00022528"/>
    </source>
</evidence>
<name>A0AAV0I625_9ROSI</name>
<evidence type="ECO:0000256" key="14">
    <source>
        <dbReference type="ARBA" id="ARBA00081690"/>
    </source>
</evidence>
<evidence type="ECO:0000256" key="4">
    <source>
        <dbReference type="ARBA" id="ARBA00022640"/>
    </source>
</evidence>
<proteinExistence type="inferred from homology"/>
<evidence type="ECO:0000256" key="9">
    <source>
        <dbReference type="ARBA" id="ARBA00023078"/>
    </source>
</evidence>
<sequence>FGFTKANELFVGRLAQLGIAFSLIGEVITGKGALAQLNIETGIPINEIEPLVLFNVLFFFIAALNPGTGKFVTDEEMLNSVTCIHGQAPPPKPKVEDGIFGTSGGIGFTKQNELFVGRVAMLGIAFSLIGEVITGKGALAQLNIETGIPINEIEPLVLFNVLFFFIAALNPGTGKFVTDEGED</sequence>
<keyword evidence="2" id="KW-0150">Chloroplast</keyword>
<keyword evidence="7" id="KW-0809">Transit peptide</keyword>
<evidence type="ECO:0000256" key="5">
    <source>
        <dbReference type="ARBA" id="ARBA00022692"/>
    </source>
</evidence>
<keyword evidence="11" id="KW-0604">Photosystem II</keyword>
<evidence type="ECO:0000256" key="12">
    <source>
        <dbReference type="ARBA" id="ARBA00037956"/>
    </source>
</evidence>
<dbReference type="AlphaFoldDB" id="A0AAV0I625"/>
<feature type="non-terminal residue" evidence="15">
    <location>
        <position position="1"/>
    </location>
</feature>
<dbReference type="GO" id="GO:0009523">
    <property type="term" value="C:photosystem II"/>
    <property type="evidence" value="ECO:0007669"/>
    <property type="project" value="UniProtKB-KW"/>
</dbReference>
<keyword evidence="8" id="KW-1133">Transmembrane helix</keyword>
<comment type="subcellular location">
    <subcellularLocation>
        <location evidence="1">Plastid</location>
        <location evidence="1">Chloroplast thylakoid membrane</location>
        <topology evidence="1">Multi-pass membrane protein</topology>
    </subcellularLocation>
</comment>
<dbReference type="GO" id="GO:0009535">
    <property type="term" value="C:chloroplast thylakoid membrane"/>
    <property type="evidence" value="ECO:0007669"/>
    <property type="project" value="UniProtKB-SubCell"/>
</dbReference>
<keyword evidence="3" id="KW-0602">Photosynthesis</keyword>
<dbReference type="EMBL" id="CAMGYJ010000003">
    <property type="protein sequence ID" value="CAI0393122.1"/>
    <property type="molecule type" value="Genomic_DNA"/>
</dbReference>
<reference evidence="15" key="1">
    <citation type="submission" date="2022-08" db="EMBL/GenBank/DDBJ databases">
        <authorList>
            <person name="Gutierrez-Valencia J."/>
        </authorList>
    </citation>
    <scope>NUCLEOTIDE SEQUENCE</scope>
</reference>
<dbReference type="GO" id="GO:0015979">
    <property type="term" value="P:photosynthesis"/>
    <property type="evidence" value="ECO:0007669"/>
    <property type="project" value="UniProtKB-KW"/>
</dbReference>
<keyword evidence="5" id="KW-0812">Transmembrane</keyword>
<dbReference type="Proteomes" id="UP001154282">
    <property type="component" value="Unassembled WGS sequence"/>
</dbReference>
<evidence type="ECO:0000256" key="10">
    <source>
        <dbReference type="ARBA" id="ARBA00023136"/>
    </source>
</evidence>
<keyword evidence="6" id="KW-0677">Repeat</keyword>
<dbReference type="SUPFAM" id="SSF103511">
    <property type="entry name" value="Chlorophyll a-b binding protein"/>
    <property type="match status" value="2"/>
</dbReference>
<keyword evidence="16" id="KW-1185">Reference proteome</keyword>
<gene>
    <name evidence="15" type="ORF">LITE_LOCUS7811</name>
</gene>
<keyword evidence="4" id="KW-0934">Plastid</keyword>
<evidence type="ECO:0000256" key="6">
    <source>
        <dbReference type="ARBA" id="ARBA00022737"/>
    </source>
</evidence>
<evidence type="ECO:0000256" key="13">
    <source>
        <dbReference type="ARBA" id="ARBA00071209"/>
    </source>
</evidence>
<keyword evidence="9" id="KW-0793">Thylakoid</keyword>
<dbReference type="PANTHER" id="PTHR14154">
    <property type="entry name" value="UPF0041 BRAIN PROTEIN 44-RELATED"/>
    <property type="match status" value="1"/>
</dbReference>
<dbReference type="Gene3D" id="1.10.3460.10">
    <property type="entry name" value="Chlorophyll a/b binding protein domain"/>
    <property type="match status" value="1"/>
</dbReference>
<comment type="caution">
    <text evidence="15">The sequence shown here is derived from an EMBL/GenBank/DDBJ whole genome shotgun (WGS) entry which is preliminary data.</text>
</comment>
<protein>
    <recommendedName>
        <fullName evidence="13">Photosystem II 22 kDa protein, chloroplastic</fullName>
    </recommendedName>
    <alternativeName>
        <fullName evidence="14">CP22</fullName>
    </alternativeName>
</protein>